<gene>
    <name evidence="6" type="ORF">K437DRAFT_259772</name>
</gene>
<evidence type="ECO:0000256" key="3">
    <source>
        <dbReference type="ARBA" id="ARBA00023242"/>
    </source>
</evidence>
<dbReference type="SUPFAM" id="SSF56235">
    <property type="entry name" value="N-terminal nucleophile aminohydrolases (Ntn hydrolases)"/>
    <property type="match status" value="1"/>
</dbReference>
<dbReference type="InterPro" id="IPR033811">
    <property type="entry name" value="Proteasome_beta_3"/>
</dbReference>
<keyword evidence="3 5" id="KW-0539">Nucleus</keyword>
<dbReference type="OMA" id="CSEQLYG"/>
<evidence type="ECO:0000256" key="1">
    <source>
        <dbReference type="ARBA" id="ARBA00022490"/>
    </source>
</evidence>
<comment type="subcellular location">
    <subcellularLocation>
        <location evidence="5">Cytoplasm</location>
    </subcellularLocation>
    <subcellularLocation>
        <location evidence="5">Nucleus</location>
    </subcellularLocation>
</comment>
<dbReference type="Gene3D" id="3.60.20.10">
    <property type="entry name" value="Glutamine Phosphoribosylpyrophosphate, subunit 1, domain 1"/>
    <property type="match status" value="1"/>
</dbReference>
<dbReference type="PROSITE" id="PS00854">
    <property type="entry name" value="PROTEASOME_BETA_1"/>
    <property type="match status" value="1"/>
</dbReference>
<evidence type="ECO:0000256" key="4">
    <source>
        <dbReference type="ARBA" id="ARBA00026071"/>
    </source>
</evidence>
<dbReference type="Pfam" id="PF00227">
    <property type="entry name" value="Proteasome"/>
    <property type="match status" value="1"/>
</dbReference>
<dbReference type="InterPro" id="IPR001353">
    <property type="entry name" value="Proteasome_sua/b"/>
</dbReference>
<dbReference type="FunFam" id="3.60.20.10:FF:000003">
    <property type="entry name" value="Proteasome subunit beta type-3"/>
    <property type="match status" value="1"/>
</dbReference>
<dbReference type="GO" id="GO:0019774">
    <property type="term" value="C:proteasome core complex, beta-subunit complex"/>
    <property type="evidence" value="ECO:0007669"/>
    <property type="project" value="InterPro"/>
</dbReference>
<dbReference type="InParanoid" id="A0A066VG29"/>
<dbReference type="FunCoup" id="A0A066VG29">
    <property type="interactions" value="579"/>
</dbReference>
<keyword evidence="7" id="KW-1185">Reference proteome</keyword>
<dbReference type="AlphaFoldDB" id="A0A066VG29"/>
<proteinExistence type="inferred from homology"/>
<name>A0A066VG29_TILAU</name>
<dbReference type="CDD" id="cd03759">
    <property type="entry name" value="proteasome_beta_type_3"/>
    <property type="match status" value="1"/>
</dbReference>
<dbReference type="GO" id="GO:0005737">
    <property type="term" value="C:cytoplasm"/>
    <property type="evidence" value="ECO:0007669"/>
    <property type="project" value="UniProtKB-SubCell"/>
</dbReference>
<dbReference type="HOGENOM" id="CLU_035750_10_0_1"/>
<dbReference type="PANTHER" id="PTHR32194">
    <property type="entry name" value="METALLOPROTEASE TLDD"/>
    <property type="match status" value="1"/>
</dbReference>
<dbReference type="OrthoDB" id="204949at2759"/>
<evidence type="ECO:0000256" key="5">
    <source>
        <dbReference type="RuleBase" id="RU004203"/>
    </source>
</evidence>
<dbReference type="InterPro" id="IPR023333">
    <property type="entry name" value="Proteasome_suB-type"/>
</dbReference>
<dbReference type="EMBL" id="JMSN01000137">
    <property type="protein sequence ID" value="KDN37535.1"/>
    <property type="molecule type" value="Genomic_DNA"/>
</dbReference>
<dbReference type="GO" id="GO:0043161">
    <property type="term" value="P:proteasome-mediated ubiquitin-dependent protein catabolic process"/>
    <property type="evidence" value="ECO:0007669"/>
    <property type="project" value="InterPro"/>
</dbReference>
<sequence length="205" mass="22667">MSIMEYNGGSVVAMVGKNCVAIACDLRLGQQAMSVACNFDKVFSITPHTYVGLPGLASDTETLRQTFRHRINMYKMKEERTIQPETFAKLVSSTLYERRFGPYFVEPVIAGINTETNEPFIAATDLIGCINFAKDFVVSGTASDKLFGMAEGLWEPDLEPEDLFETVSQTLLGALERDALSGLGAIVRVITPDKVIERTLRSRKD</sequence>
<comment type="function">
    <text evidence="5">Component of the proteasome, a multicatalytic proteinase complex which is characterized by its ability to cleave peptides with Arg, Phe, Tyr, Leu, and Glu adjacent to the leaving group at neutral or slightly basic pH. The proteasome has an ATP-dependent proteolytic activity.</text>
</comment>
<dbReference type="Proteomes" id="UP000027361">
    <property type="component" value="Unassembled WGS sequence"/>
</dbReference>
<organism evidence="6 7">
    <name type="scientific">Tilletiaria anomala (strain ATCC 24038 / CBS 436.72 / UBC 951)</name>
    <dbReference type="NCBI Taxonomy" id="1037660"/>
    <lineage>
        <taxon>Eukaryota</taxon>
        <taxon>Fungi</taxon>
        <taxon>Dikarya</taxon>
        <taxon>Basidiomycota</taxon>
        <taxon>Ustilaginomycotina</taxon>
        <taxon>Exobasidiomycetes</taxon>
        <taxon>Georgefischeriales</taxon>
        <taxon>Tilletiariaceae</taxon>
        <taxon>Tilletiaria</taxon>
    </lineage>
</organism>
<evidence type="ECO:0000313" key="7">
    <source>
        <dbReference type="Proteomes" id="UP000027361"/>
    </source>
</evidence>
<accession>A0A066VG29</accession>
<dbReference type="STRING" id="1037660.A0A066VG29"/>
<comment type="caution">
    <text evidence="6">The sequence shown here is derived from an EMBL/GenBank/DDBJ whole genome shotgun (WGS) entry which is preliminary data.</text>
</comment>
<comment type="similarity">
    <text evidence="5">Belongs to the peptidase T1B family.</text>
</comment>
<protein>
    <recommendedName>
        <fullName evidence="5">Proteasome subunit beta</fullName>
    </recommendedName>
</protein>
<keyword evidence="2 5" id="KW-0647">Proteasome</keyword>
<dbReference type="GO" id="GO:0005634">
    <property type="term" value="C:nucleus"/>
    <property type="evidence" value="ECO:0007669"/>
    <property type="project" value="UniProtKB-SubCell"/>
</dbReference>
<keyword evidence="1 5" id="KW-0963">Cytoplasm</keyword>
<comment type="subunit">
    <text evidence="5">Component of the proteasome complex.</text>
</comment>
<dbReference type="PANTHER" id="PTHR32194:SF10">
    <property type="entry name" value="PROTEASOME SUBUNIT BETA TYPE-3"/>
    <property type="match status" value="1"/>
</dbReference>
<evidence type="ECO:0000256" key="2">
    <source>
        <dbReference type="ARBA" id="ARBA00022942"/>
    </source>
</evidence>
<dbReference type="PROSITE" id="PS51476">
    <property type="entry name" value="PROTEASOME_BETA_2"/>
    <property type="match status" value="1"/>
</dbReference>
<comment type="subunit">
    <text evidence="4">The 26S proteasome consists of a 20S proteasome core and two 19S regulatory subunits. The 20S proteasome core is composed of 28 subunits that are arranged in four stacked rings, resulting in a barrel-shaped structure. The two end rings are each formed by seven alpha subunits, and the two central rings are each formed by seven beta subunits. The catalytic chamber with the active sites is on the inside of the barrel.</text>
</comment>
<reference evidence="6 7" key="1">
    <citation type="submission" date="2014-05" db="EMBL/GenBank/DDBJ databases">
        <title>Draft genome sequence of a rare smut relative, Tilletiaria anomala UBC 951.</title>
        <authorList>
            <consortium name="DOE Joint Genome Institute"/>
            <person name="Toome M."/>
            <person name="Kuo A."/>
            <person name="Henrissat B."/>
            <person name="Lipzen A."/>
            <person name="Tritt A."/>
            <person name="Yoshinaga Y."/>
            <person name="Zane M."/>
            <person name="Barry K."/>
            <person name="Grigoriev I.V."/>
            <person name="Spatafora J.W."/>
            <person name="Aimea M.C."/>
        </authorList>
    </citation>
    <scope>NUCLEOTIDE SEQUENCE [LARGE SCALE GENOMIC DNA]</scope>
    <source>
        <strain evidence="6 7">UBC 951</strain>
    </source>
</reference>
<dbReference type="InterPro" id="IPR016050">
    <property type="entry name" value="Proteasome_bsu_CS"/>
</dbReference>
<dbReference type="InterPro" id="IPR029055">
    <property type="entry name" value="Ntn_hydrolases_N"/>
</dbReference>
<evidence type="ECO:0000313" key="6">
    <source>
        <dbReference type="EMBL" id="KDN37535.1"/>
    </source>
</evidence>
<dbReference type="RefSeq" id="XP_013240403.1">
    <property type="nucleotide sequence ID" value="XM_013384949.1"/>
</dbReference>
<dbReference type="GeneID" id="25265372"/>